<dbReference type="Proteomes" id="UP000295151">
    <property type="component" value="Unassembled WGS sequence"/>
</dbReference>
<evidence type="ECO:0000256" key="1">
    <source>
        <dbReference type="SAM" id="Phobius"/>
    </source>
</evidence>
<dbReference type="AlphaFoldDB" id="A0A4R7T7B0"/>
<name>A0A4R7T7B0_9ACTN</name>
<reference evidence="2 3" key="1">
    <citation type="submission" date="2019-03" db="EMBL/GenBank/DDBJ databases">
        <title>Genomic Encyclopedia of Type Strains, Phase III (KMG-III): the genomes of soil and plant-associated and newly described type strains.</title>
        <authorList>
            <person name="Whitman W."/>
        </authorList>
    </citation>
    <scope>NUCLEOTIDE SEQUENCE [LARGE SCALE GENOMIC DNA]</scope>
    <source>
        <strain evidence="2 3">VKM Ac-2575</strain>
    </source>
</reference>
<keyword evidence="3" id="KW-1185">Reference proteome</keyword>
<dbReference type="RefSeq" id="WP_133976854.1">
    <property type="nucleotide sequence ID" value="NZ_SOCE01000001.1"/>
</dbReference>
<organism evidence="2 3">
    <name type="scientific">Kribbella voronezhensis</name>
    <dbReference type="NCBI Taxonomy" id="2512212"/>
    <lineage>
        <taxon>Bacteria</taxon>
        <taxon>Bacillati</taxon>
        <taxon>Actinomycetota</taxon>
        <taxon>Actinomycetes</taxon>
        <taxon>Propionibacteriales</taxon>
        <taxon>Kribbellaceae</taxon>
        <taxon>Kribbella</taxon>
    </lineage>
</organism>
<proteinExistence type="predicted"/>
<gene>
    <name evidence="2" type="ORF">EV138_0525</name>
</gene>
<dbReference type="EMBL" id="SOCE01000001">
    <property type="protein sequence ID" value="TDU87008.1"/>
    <property type="molecule type" value="Genomic_DNA"/>
</dbReference>
<feature type="transmembrane region" description="Helical" evidence="1">
    <location>
        <begin position="64"/>
        <end position="84"/>
    </location>
</feature>
<feature type="transmembrane region" description="Helical" evidence="1">
    <location>
        <begin position="37"/>
        <end position="55"/>
    </location>
</feature>
<sequence length="174" mass="18151">MNSVSSRVLGAAAALACLVVGLVAAFAVDGRLDRQWVMRGITMLLAFGCAAVVAADQGRRTRRIIGLIGVLMFGLVFPVTATIWSKPPEIDFALKVADDANAAASKAARSTVTVEDVRTAAVARGGAVGTLKTEKSPEIRGAGSFPLILRAKPDQGRPRACLSYTGLDAKVRPC</sequence>
<evidence type="ECO:0000313" key="2">
    <source>
        <dbReference type="EMBL" id="TDU87008.1"/>
    </source>
</evidence>
<protein>
    <submittedName>
        <fullName evidence="2">Uncharacterized protein</fullName>
    </submittedName>
</protein>
<accession>A0A4R7T7B0</accession>
<keyword evidence="1" id="KW-1133">Transmembrane helix</keyword>
<comment type="caution">
    <text evidence="2">The sequence shown here is derived from an EMBL/GenBank/DDBJ whole genome shotgun (WGS) entry which is preliminary data.</text>
</comment>
<dbReference type="OrthoDB" id="3827980at2"/>
<keyword evidence="1" id="KW-0472">Membrane</keyword>
<evidence type="ECO:0000313" key="3">
    <source>
        <dbReference type="Proteomes" id="UP000295151"/>
    </source>
</evidence>
<keyword evidence="1" id="KW-0812">Transmembrane</keyword>